<organism evidence="2 3">
    <name type="scientific">Roseovarius halotolerans</name>
    <dbReference type="NCBI Taxonomy" id="505353"/>
    <lineage>
        <taxon>Bacteria</taxon>
        <taxon>Pseudomonadati</taxon>
        <taxon>Pseudomonadota</taxon>
        <taxon>Alphaproteobacteria</taxon>
        <taxon>Rhodobacterales</taxon>
        <taxon>Roseobacteraceae</taxon>
        <taxon>Roseovarius</taxon>
    </lineage>
</organism>
<dbReference type="Pfam" id="PF08241">
    <property type="entry name" value="Methyltransf_11"/>
    <property type="match status" value="1"/>
</dbReference>
<sequence>MSLKKRLESALKAFGEPSLVMPRQELLHMIDDRLRLALAAIESQTEAALEAARQVPATDAALARDGEAWTQAAPRWDRVRDLARDALSQAGVSGGTMLEIGGRLNPRNADFPEFAYQALDFEDAPGTGVAVTTGDITNCPQIPDESYDFIFSFDVFEHIDKPWLAASEITRLLRPGGVTMHSTLFSWRYHPCPIDYWRYSAEGLKSLFEGLDCLHSDFDYAERRRDIRGRNRNAVTPDAFGGWRENVRVNYAGVKPKPR</sequence>
<dbReference type="AlphaFoldDB" id="A0A1X6Z4N5"/>
<dbReference type="RefSeq" id="WP_085817708.1">
    <property type="nucleotide sequence ID" value="NZ_FWFU01000002.1"/>
</dbReference>
<protein>
    <recommendedName>
        <fullName evidence="1">Methyltransferase type 11 domain-containing protein</fullName>
    </recommendedName>
</protein>
<dbReference type="Proteomes" id="UP000193207">
    <property type="component" value="Unassembled WGS sequence"/>
</dbReference>
<feature type="domain" description="Methyltransferase type 11" evidence="1">
    <location>
        <begin position="126"/>
        <end position="178"/>
    </location>
</feature>
<dbReference type="OrthoDB" id="9787738at2"/>
<dbReference type="InterPro" id="IPR013216">
    <property type="entry name" value="Methyltransf_11"/>
</dbReference>
<evidence type="ECO:0000313" key="2">
    <source>
        <dbReference type="EMBL" id="SLN40029.1"/>
    </source>
</evidence>
<keyword evidence="3" id="KW-1185">Reference proteome</keyword>
<evidence type="ECO:0000259" key="1">
    <source>
        <dbReference type="Pfam" id="PF08241"/>
    </source>
</evidence>
<evidence type="ECO:0000313" key="3">
    <source>
        <dbReference type="Proteomes" id="UP000193207"/>
    </source>
</evidence>
<dbReference type="GO" id="GO:0008757">
    <property type="term" value="F:S-adenosylmethionine-dependent methyltransferase activity"/>
    <property type="evidence" value="ECO:0007669"/>
    <property type="project" value="InterPro"/>
</dbReference>
<dbReference type="InterPro" id="IPR029063">
    <property type="entry name" value="SAM-dependent_MTases_sf"/>
</dbReference>
<reference evidence="2 3" key="1">
    <citation type="submission" date="2017-03" db="EMBL/GenBank/DDBJ databases">
        <authorList>
            <person name="Afonso C.L."/>
            <person name="Miller P.J."/>
            <person name="Scott M.A."/>
            <person name="Spackman E."/>
            <person name="Goraichik I."/>
            <person name="Dimitrov K.M."/>
            <person name="Suarez D.L."/>
            <person name="Swayne D.E."/>
        </authorList>
    </citation>
    <scope>NUCLEOTIDE SEQUENCE [LARGE SCALE GENOMIC DNA]</scope>
    <source>
        <strain evidence="2 3">CECT 8110</strain>
    </source>
</reference>
<dbReference type="CDD" id="cd02440">
    <property type="entry name" value="AdoMet_MTases"/>
    <property type="match status" value="1"/>
</dbReference>
<accession>A0A1X6Z4N5</accession>
<proteinExistence type="predicted"/>
<name>A0A1X6Z4N5_9RHOB</name>
<dbReference type="Gene3D" id="3.40.50.150">
    <property type="entry name" value="Vaccinia Virus protein VP39"/>
    <property type="match status" value="1"/>
</dbReference>
<dbReference type="SUPFAM" id="SSF53335">
    <property type="entry name" value="S-adenosyl-L-methionine-dependent methyltransferases"/>
    <property type="match status" value="1"/>
</dbReference>
<dbReference type="EMBL" id="FWFU01000002">
    <property type="protein sequence ID" value="SLN40029.1"/>
    <property type="molecule type" value="Genomic_DNA"/>
</dbReference>
<gene>
    <name evidence="2" type="ORF">ROH8110_02144</name>
</gene>